<dbReference type="Proteomes" id="UP000192343">
    <property type="component" value="Unassembled WGS sequence"/>
</dbReference>
<sequence length="427" mass="47545">MKTFVLDTNVFIHKPDCILSFRDNEVVVPLWVLEELDKLKTFSDEKGRNARQAIRFLDEVGKHGDLNKGAKVGDGILLRVSFAQASKIPADLSREKVDNKILLTAMSLKSEGKKVFFVSKDINARVKATALGLKAVDYERQKVNIMELYPGWRELETSVEILDQLQRGEAVSLEQKLFTNEFVLAGHPKTETRVLGRYRDGMVQAILGEMEAVSGVVPLNEKQRMALELLQDPEIRLVSLVGKAGTGKTLLAIAAGLSQVLEQNAYKRVLVSRPVIPMGKDIGYLPGAKNEKLSHWMQPLFDNLEYILSVYKKQNIKSVDSLLNNNLLELEALTYIRGRSLPDQYIIIDEAQNLSPHEIKTIVSRAGEGTKVVLTGDPYQIDSPYLDSSSNGLTYLVETLKGQALFGHVTLDKSERSALAELAAELL</sequence>
<keyword evidence="3" id="KW-0067">ATP-binding</keyword>
<evidence type="ECO:0000259" key="5">
    <source>
        <dbReference type="SMART" id="SM00670"/>
    </source>
</evidence>
<evidence type="ECO:0000313" key="7">
    <source>
        <dbReference type="Proteomes" id="UP000192343"/>
    </source>
</evidence>
<dbReference type="Gene3D" id="3.40.50.1010">
    <property type="entry name" value="5'-nuclease"/>
    <property type="match status" value="1"/>
</dbReference>
<dbReference type="InterPro" id="IPR029060">
    <property type="entry name" value="PIN-like_dom_sf"/>
</dbReference>
<dbReference type="GO" id="GO:0005524">
    <property type="term" value="F:ATP binding"/>
    <property type="evidence" value="ECO:0007669"/>
    <property type="project" value="UniProtKB-KW"/>
</dbReference>
<keyword evidence="2" id="KW-0547">Nucleotide-binding</keyword>
<dbReference type="STRING" id="1963862.B4O97_09030"/>
<dbReference type="InterPro" id="IPR027417">
    <property type="entry name" value="P-loop_NTPase"/>
</dbReference>
<dbReference type="FunFam" id="3.40.50.300:FF:000013">
    <property type="entry name" value="PhoH family ATPase"/>
    <property type="match status" value="1"/>
</dbReference>
<dbReference type="InterPro" id="IPR002716">
    <property type="entry name" value="PIN_dom"/>
</dbReference>
<dbReference type="PANTHER" id="PTHR30473">
    <property type="entry name" value="PROTEIN PHOH"/>
    <property type="match status" value="1"/>
</dbReference>
<evidence type="ECO:0000256" key="1">
    <source>
        <dbReference type="ARBA" id="ARBA00010393"/>
    </source>
</evidence>
<dbReference type="SUPFAM" id="SSF88723">
    <property type="entry name" value="PIN domain-like"/>
    <property type="match status" value="1"/>
</dbReference>
<dbReference type="OrthoDB" id="9773137at2"/>
<accession>A0A1Y1RYF5</accession>
<reference evidence="6 7" key="1">
    <citation type="submission" date="2017-03" db="EMBL/GenBank/DDBJ databases">
        <title>Draft Genome sequence of Marispirochaeta sp. strain JC444.</title>
        <authorList>
            <person name="Shivani Y."/>
            <person name="Subhash Y."/>
            <person name="Sasikala C."/>
            <person name="Ramana C."/>
        </authorList>
    </citation>
    <scope>NUCLEOTIDE SEQUENCE [LARGE SCALE GENOMIC DNA]</scope>
    <source>
        <strain evidence="6 7">JC444</strain>
    </source>
</reference>
<dbReference type="GO" id="GO:0005829">
    <property type="term" value="C:cytosol"/>
    <property type="evidence" value="ECO:0007669"/>
    <property type="project" value="TreeGrafter"/>
</dbReference>
<dbReference type="PANTHER" id="PTHR30473:SF2">
    <property type="entry name" value="PIN DOMAIN-CONTAINING PROTEIN"/>
    <property type="match status" value="1"/>
</dbReference>
<dbReference type="SMART" id="SM00670">
    <property type="entry name" value="PINc"/>
    <property type="match status" value="1"/>
</dbReference>
<dbReference type="EMBL" id="MWQY01000009">
    <property type="protein sequence ID" value="ORC35460.1"/>
    <property type="molecule type" value="Genomic_DNA"/>
</dbReference>
<protein>
    <submittedName>
        <fullName evidence="6">Phosphate starvation-inducible protein PhoH</fullName>
    </submittedName>
</protein>
<comment type="caution">
    <text evidence="6">The sequence shown here is derived from an EMBL/GenBank/DDBJ whole genome shotgun (WGS) entry which is preliminary data.</text>
</comment>
<dbReference type="Pfam" id="PF13638">
    <property type="entry name" value="PIN_4"/>
    <property type="match status" value="1"/>
</dbReference>
<dbReference type="Pfam" id="PF02562">
    <property type="entry name" value="PhoH"/>
    <property type="match status" value="1"/>
</dbReference>
<evidence type="ECO:0000313" key="6">
    <source>
        <dbReference type="EMBL" id="ORC35460.1"/>
    </source>
</evidence>
<feature type="domain" description="PIN" evidence="5">
    <location>
        <begin position="2"/>
        <end position="126"/>
    </location>
</feature>
<evidence type="ECO:0000256" key="3">
    <source>
        <dbReference type="ARBA" id="ARBA00022840"/>
    </source>
</evidence>
<organism evidence="6 7">
    <name type="scientific">Marispirochaeta aestuarii</name>
    <dbReference type="NCBI Taxonomy" id="1963862"/>
    <lineage>
        <taxon>Bacteria</taxon>
        <taxon>Pseudomonadati</taxon>
        <taxon>Spirochaetota</taxon>
        <taxon>Spirochaetia</taxon>
        <taxon>Spirochaetales</taxon>
        <taxon>Spirochaetaceae</taxon>
        <taxon>Marispirochaeta</taxon>
    </lineage>
</organism>
<dbReference type="InterPro" id="IPR051451">
    <property type="entry name" value="PhoH2-like"/>
</dbReference>
<keyword evidence="7" id="KW-1185">Reference proteome</keyword>
<dbReference type="Gene3D" id="3.40.50.300">
    <property type="entry name" value="P-loop containing nucleotide triphosphate hydrolases"/>
    <property type="match status" value="1"/>
</dbReference>
<dbReference type="AlphaFoldDB" id="A0A1Y1RYF5"/>
<comment type="similarity">
    <text evidence="1">Belongs to the PhoH family.</text>
</comment>
<dbReference type="SUPFAM" id="SSF52540">
    <property type="entry name" value="P-loop containing nucleoside triphosphate hydrolases"/>
    <property type="match status" value="1"/>
</dbReference>
<comment type="similarity">
    <text evidence="4">In the N-terminal section; belongs to the PINc/VapC protein family.</text>
</comment>
<proteinExistence type="inferred from homology"/>
<dbReference type="CDD" id="cd09883">
    <property type="entry name" value="PIN_VapC_PhoHL-ATPase"/>
    <property type="match status" value="1"/>
</dbReference>
<dbReference type="InterPro" id="IPR003714">
    <property type="entry name" value="PhoH"/>
</dbReference>
<name>A0A1Y1RYF5_9SPIO</name>
<evidence type="ECO:0000256" key="2">
    <source>
        <dbReference type="ARBA" id="ARBA00022741"/>
    </source>
</evidence>
<evidence type="ECO:0000256" key="4">
    <source>
        <dbReference type="ARBA" id="ARBA00046345"/>
    </source>
</evidence>
<gene>
    <name evidence="6" type="ORF">B4O97_09030</name>
</gene>